<evidence type="ECO:0000313" key="1">
    <source>
        <dbReference type="EMBL" id="SVE10559.1"/>
    </source>
</evidence>
<dbReference type="AlphaFoldDB" id="A0A383ASQ0"/>
<name>A0A383ASQ0_9ZZZZ</name>
<dbReference type="EMBL" id="UINC01194467">
    <property type="protein sequence ID" value="SVE10559.1"/>
    <property type="molecule type" value="Genomic_DNA"/>
</dbReference>
<protein>
    <submittedName>
        <fullName evidence="1">Uncharacterized protein</fullName>
    </submittedName>
</protein>
<gene>
    <name evidence="1" type="ORF">METZ01_LOCUS463413</name>
</gene>
<reference evidence="1" key="1">
    <citation type="submission" date="2018-05" db="EMBL/GenBank/DDBJ databases">
        <authorList>
            <person name="Lanie J.A."/>
            <person name="Ng W.-L."/>
            <person name="Kazmierczak K.M."/>
            <person name="Andrzejewski T.M."/>
            <person name="Davidsen T.M."/>
            <person name="Wayne K.J."/>
            <person name="Tettelin H."/>
            <person name="Glass J.I."/>
            <person name="Rusch D."/>
            <person name="Podicherti R."/>
            <person name="Tsui H.-C.T."/>
            <person name="Winkler M.E."/>
        </authorList>
    </citation>
    <scope>NUCLEOTIDE SEQUENCE</scope>
</reference>
<proteinExistence type="predicted"/>
<sequence length="90" mass="10250">MSKSLKKRGRPPGMRAAQLEFLRLITENEDVEKVIDMIFEAALDDNHKNQAVAWKILMDRLLPLSACEKQQGRSSIEINITSMDIPKVIN</sequence>
<accession>A0A383ASQ0</accession>
<organism evidence="1">
    <name type="scientific">marine metagenome</name>
    <dbReference type="NCBI Taxonomy" id="408172"/>
    <lineage>
        <taxon>unclassified sequences</taxon>
        <taxon>metagenomes</taxon>
        <taxon>ecological metagenomes</taxon>
    </lineage>
</organism>